<keyword evidence="3" id="KW-1185">Reference proteome</keyword>
<evidence type="ECO:0000256" key="1">
    <source>
        <dbReference type="SAM" id="MobiDB-lite"/>
    </source>
</evidence>
<dbReference type="RefSeq" id="WP_183618849.1">
    <property type="nucleotide sequence ID" value="NZ_JACIDY010000015.1"/>
</dbReference>
<feature type="region of interest" description="Disordered" evidence="1">
    <location>
        <begin position="134"/>
        <end position="153"/>
    </location>
</feature>
<gene>
    <name evidence="2" type="ORF">GGR39_003377</name>
</gene>
<dbReference type="EMBL" id="JACIDY010000015">
    <property type="protein sequence ID" value="MBB3941696.1"/>
    <property type="molecule type" value="Genomic_DNA"/>
</dbReference>
<proteinExistence type="predicted"/>
<reference evidence="2 3" key="1">
    <citation type="submission" date="2020-08" db="EMBL/GenBank/DDBJ databases">
        <title>Genomic Encyclopedia of Type Strains, Phase IV (KMG-IV): sequencing the most valuable type-strain genomes for metagenomic binning, comparative biology and taxonomic classification.</title>
        <authorList>
            <person name="Goeker M."/>
        </authorList>
    </citation>
    <scope>NUCLEOTIDE SEQUENCE [LARGE SCALE GENOMIC DNA]</scope>
    <source>
        <strain evidence="2 3">DSM 27568</strain>
    </source>
</reference>
<dbReference type="AlphaFoldDB" id="A0A7W6C8U7"/>
<comment type="caution">
    <text evidence="2">The sequence shown here is derived from an EMBL/GenBank/DDBJ whole genome shotgun (WGS) entry which is preliminary data.</text>
</comment>
<name>A0A7W6C8U7_9SPHN</name>
<protein>
    <submittedName>
        <fullName evidence="2">Uncharacterized protein</fullName>
    </submittedName>
</protein>
<accession>A0A7W6C8U7</accession>
<organism evidence="2 3">
    <name type="scientific">Novosphingobium fluoreni</name>
    <dbReference type="NCBI Taxonomy" id="1391222"/>
    <lineage>
        <taxon>Bacteria</taxon>
        <taxon>Pseudomonadati</taxon>
        <taxon>Pseudomonadota</taxon>
        <taxon>Alphaproteobacteria</taxon>
        <taxon>Sphingomonadales</taxon>
        <taxon>Sphingomonadaceae</taxon>
        <taxon>Novosphingobium</taxon>
    </lineage>
</organism>
<dbReference type="Proteomes" id="UP000561459">
    <property type="component" value="Unassembled WGS sequence"/>
</dbReference>
<evidence type="ECO:0000313" key="3">
    <source>
        <dbReference type="Proteomes" id="UP000561459"/>
    </source>
</evidence>
<sequence length="153" mass="17093">MREMFDRLRGGDLYAVLSFATNKELEPLVSIITAKLTNFLDVKDEYKQHHPDHGRYHALIGDELRLYGGNSLMNLGRGGEGPPYDEIVADVCWKLSVPYEKGQTVGNEDNLLDIFLEQRWHSLASAERDRLAGAAREGAGSADARHRQARLGA</sequence>
<evidence type="ECO:0000313" key="2">
    <source>
        <dbReference type="EMBL" id="MBB3941696.1"/>
    </source>
</evidence>